<name>A0A0M7AX99_9HYPH</name>
<proteinExistence type="predicted"/>
<dbReference type="RefSeq" id="WP_055118529.1">
    <property type="nucleotide sequence ID" value="NZ_CXWA01000008.1"/>
</dbReference>
<dbReference type="PANTHER" id="PTHR43760">
    <property type="entry name" value="ENDORIBONUCLEASE-RELATED"/>
    <property type="match status" value="1"/>
</dbReference>
<dbReference type="AlphaFoldDB" id="A0A0M7AX99"/>
<dbReference type="InterPro" id="IPR035959">
    <property type="entry name" value="RutC-like_sf"/>
</dbReference>
<gene>
    <name evidence="2" type="ORF">LA5096_04441</name>
</gene>
<dbReference type="Proteomes" id="UP000049983">
    <property type="component" value="Unassembled WGS sequence"/>
</dbReference>
<dbReference type="GeneID" id="97671734"/>
<accession>A0A0M7AX99</accession>
<keyword evidence="3" id="KW-1185">Reference proteome</keyword>
<dbReference type="InterPro" id="IPR013813">
    <property type="entry name" value="Endoribo_LPSP/chorism_mut-like"/>
</dbReference>
<dbReference type="Gene3D" id="3.30.1330.40">
    <property type="entry name" value="RutC-like"/>
    <property type="match status" value="1"/>
</dbReference>
<dbReference type="PANTHER" id="PTHR43760:SF1">
    <property type="entry name" value="ENDORIBONUCLEASE L-PSP_CHORISMATE MUTASE-LIKE DOMAIN-CONTAINING PROTEIN"/>
    <property type="match status" value="1"/>
</dbReference>
<evidence type="ECO:0000313" key="2">
    <source>
        <dbReference type="EMBL" id="CTQ75553.1"/>
    </source>
</evidence>
<protein>
    <submittedName>
        <fullName evidence="2">Endoribonuclease L-PSP</fullName>
    </submittedName>
</protein>
<sequence>MFSPEQRLQDLGLQLPAAAKPPPGVHLPFSFVNVRGNRLLFSGSPKSANDGSITGPFGVVGTDFNTDQAYAEARDIALSVLANIKAEIGDLSRIAGWTRVFGMVASTPGYSEQHLVINGFSDLIIDVFGRDVGRHARSAIGVAGLPLGFAMEIEGEVEIYQ</sequence>
<evidence type="ECO:0000313" key="3">
    <source>
        <dbReference type="Proteomes" id="UP000049983"/>
    </source>
</evidence>
<organism evidence="2 3">
    <name type="scientific">Roseibium album</name>
    <dbReference type="NCBI Taxonomy" id="311410"/>
    <lineage>
        <taxon>Bacteria</taxon>
        <taxon>Pseudomonadati</taxon>
        <taxon>Pseudomonadota</taxon>
        <taxon>Alphaproteobacteria</taxon>
        <taxon>Hyphomicrobiales</taxon>
        <taxon>Stappiaceae</taxon>
        <taxon>Roseibium</taxon>
    </lineage>
</organism>
<reference evidence="3" key="1">
    <citation type="submission" date="2015-07" db="EMBL/GenBank/DDBJ databases">
        <authorList>
            <person name="Rodrigo-Torres Lidia"/>
            <person name="Arahal R.David."/>
        </authorList>
    </citation>
    <scope>NUCLEOTIDE SEQUENCE [LARGE SCALE GENOMIC DNA]</scope>
    <source>
        <strain evidence="3">CECT 5096</strain>
    </source>
</reference>
<feature type="domain" description="Endoribonuclease L-PSP/chorismate mutase-like" evidence="1">
    <location>
        <begin position="5"/>
        <end position="146"/>
    </location>
</feature>
<dbReference type="OrthoDB" id="9806350at2"/>
<dbReference type="STRING" id="311410.LA5095_04262"/>
<dbReference type="Pfam" id="PF14588">
    <property type="entry name" value="YjgF_endoribonc"/>
    <property type="match status" value="1"/>
</dbReference>
<dbReference type="SUPFAM" id="SSF55298">
    <property type="entry name" value="YjgF-like"/>
    <property type="match status" value="1"/>
</dbReference>
<dbReference type="EMBL" id="CXWC01000012">
    <property type="protein sequence ID" value="CTQ75553.1"/>
    <property type="molecule type" value="Genomic_DNA"/>
</dbReference>
<evidence type="ECO:0000259" key="1">
    <source>
        <dbReference type="Pfam" id="PF14588"/>
    </source>
</evidence>
<dbReference type="CDD" id="cd02199">
    <property type="entry name" value="YjgF_YER057c_UK114_like_1"/>
    <property type="match status" value="1"/>
</dbReference>